<organism evidence="1 2">
    <name type="scientific">Aliibacillus thermotolerans</name>
    <dbReference type="NCBI Taxonomy" id="1834418"/>
    <lineage>
        <taxon>Bacteria</taxon>
        <taxon>Bacillati</taxon>
        <taxon>Bacillota</taxon>
        <taxon>Bacilli</taxon>
        <taxon>Bacillales</taxon>
        <taxon>Bacillaceae</taxon>
        <taxon>Aliibacillus</taxon>
    </lineage>
</organism>
<evidence type="ECO:0000313" key="1">
    <source>
        <dbReference type="EMBL" id="MFC5628379.1"/>
    </source>
</evidence>
<reference evidence="2" key="1">
    <citation type="journal article" date="2019" name="Int. J. Syst. Evol. Microbiol.">
        <title>The Global Catalogue of Microorganisms (GCM) 10K type strain sequencing project: providing services to taxonomists for standard genome sequencing and annotation.</title>
        <authorList>
            <consortium name="The Broad Institute Genomics Platform"/>
            <consortium name="The Broad Institute Genome Sequencing Center for Infectious Disease"/>
            <person name="Wu L."/>
            <person name="Ma J."/>
        </authorList>
    </citation>
    <scope>NUCLEOTIDE SEQUENCE [LARGE SCALE GENOMIC DNA]</scope>
    <source>
        <strain evidence="2">CGMCC 1.15790</strain>
    </source>
</reference>
<dbReference type="RefSeq" id="WP_270898357.1">
    <property type="nucleotide sequence ID" value="NZ_JBHSPF010000021.1"/>
</dbReference>
<gene>
    <name evidence="1" type="ORF">ACFPTR_05640</name>
</gene>
<accession>A0ABW0U6G6</accession>
<name>A0ABW0U6G6_9BACI</name>
<sequence>MNESETISERRNALQELVDDLLQVYDLDEINELDDDTITIAQATNAFTELEVLRSEGVKCR</sequence>
<evidence type="ECO:0000313" key="2">
    <source>
        <dbReference type="Proteomes" id="UP001596143"/>
    </source>
</evidence>
<comment type="caution">
    <text evidence="1">The sequence shown here is derived from an EMBL/GenBank/DDBJ whole genome shotgun (WGS) entry which is preliminary data.</text>
</comment>
<dbReference type="Proteomes" id="UP001596143">
    <property type="component" value="Unassembled WGS sequence"/>
</dbReference>
<protein>
    <submittedName>
        <fullName evidence="1">Uncharacterized protein</fullName>
    </submittedName>
</protein>
<proteinExistence type="predicted"/>
<keyword evidence="2" id="KW-1185">Reference proteome</keyword>
<dbReference type="EMBL" id="JBHSPF010000021">
    <property type="protein sequence ID" value="MFC5628379.1"/>
    <property type="molecule type" value="Genomic_DNA"/>
</dbReference>